<protein>
    <submittedName>
        <fullName evidence="2">Uncharacterized protein</fullName>
    </submittedName>
</protein>
<proteinExistence type="predicted"/>
<dbReference type="EMBL" id="JAVDQD010000001">
    <property type="protein sequence ID" value="MDR6237718.1"/>
    <property type="molecule type" value="Genomic_DNA"/>
</dbReference>
<reference evidence="2" key="1">
    <citation type="submission" date="2023-07" db="EMBL/GenBank/DDBJ databases">
        <title>Genomic Encyclopedia of Type Strains, Phase IV (KMG-IV): sequencing the most valuable type-strain genomes for metagenomic binning, comparative biology and taxonomic classification.</title>
        <authorList>
            <person name="Goeker M."/>
        </authorList>
    </citation>
    <scope>NUCLEOTIDE SEQUENCE</scope>
    <source>
        <strain evidence="2">DSM 26174</strain>
    </source>
</reference>
<name>A0AAE4BR94_9BACT</name>
<evidence type="ECO:0000313" key="2">
    <source>
        <dbReference type="EMBL" id="MDR6237718.1"/>
    </source>
</evidence>
<dbReference type="AlphaFoldDB" id="A0AAE4BR94"/>
<evidence type="ECO:0000256" key="1">
    <source>
        <dbReference type="SAM" id="MobiDB-lite"/>
    </source>
</evidence>
<comment type="caution">
    <text evidence="2">The sequence shown here is derived from an EMBL/GenBank/DDBJ whole genome shotgun (WGS) entry which is preliminary data.</text>
</comment>
<accession>A0AAE4BR94</accession>
<keyword evidence="3" id="KW-1185">Reference proteome</keyword>
<feature type="region of interest" description="Disordered" evidence="1">
    <location>
        <begin position="63"/>
        <end position="85"/>
    </location>
</feature>
<gene>
    <name evidence="2" type="ORF">HNQ88_000694</name>
</gene>
<dbReference type="RefSeq" id="WP_309937187.1">
    <property type="nucleotide sequence ID" value="NZ_AP025305.1"/>
</dbReference>
<dbReference type="Proteomes" id="UP001185092">
    <property type="component" value="Unassembled WGS sequence"/>
</dbReference>
<organism evidence="2 3">
    <name type="scientific">Aureibacter tunicatorum</name>
    <dbReference type="NCBI Taxonomy" id="866807"/>
    <lineage>
        <taxon>Bacteria</taxon>
        <taxon>Pseudomonadati</taxon>
        <taxon>Bacteroidota</taxon>
        <taxon>Cytophagia</taxon>
        <taxon>Cytophagales</taxon>
        <taxon>Persicobacteraceae</taxon>
        <taxon>Aureibacter</taxon>
    </lineage>
</organism>
<evidence type="ECO:0000313" key="3">
    <source>
        <dbReference type="Proteomes" id="UP001185092"/>
    </source>
</evidence>
<sequence>MNFEEYLASKKIDSVKFKKDDSALWHEFENHFEQMHPKSFTAQKLYLINNLRRKYTLTPQDDEIAKGSTKSSTPVIPKRKVQIKK</sequence>